<feature type="compositionally biased region" description="Basic and acidic residues" evidence="9">
    <location>
        <begin position="256"/>
        <end position="269"/>
    </location>
</feature>
<dbReference type="Pfam" id="PF01086">
    <property type="entry name" value="Clathrin_lg_ch"/>
    <property type="match status" value="1"/>
</dbReference>
<evidence type="ECO:0000256" key="7">
    <source>
        <dbReference type="RuleBase" id="RU363137"/>
    </source>
</evidence>
<keyword evidence="8" id="KW-0175">Coiled coil</keyword>
<feature type="compositionally biased region" description="Basic and acidic residues" evidence="9">
    <location>
        <begin position="37"/>
        <end position="49"/>
    </location>
</feature>
<evidence type="ECO:0000313" key="10">
    <source>
        <dbReference type="EMBL" id="OAE21116.1"/>
    </source>
</evidence>
<comment type="caution">
    <text evidence="10">The sequence shown here is derived from an EMBL/GenBank/DDBJ whole genome shotgun (WGS) entry which is preliminary data.</text>
</comment>
<keyword evidence="5 7" id="KW-0168">Coated pit</keyword>
<comment type="similarity">
    <text evidence="3 7">Belongs to the clathrin light chain family.</text>
</comment>
<evidence type="ECO:0000256" key="1">
    <source>
        <dbReference type="ARBA" id="ARBA00003913"/>
    </source>
</evidence>
<feature type="compositionally biased region" description="Pro residues" evidence="9">
    <location>
        <begin position="300"/>
        <end position="312"/>
    </location>
</feature>
<proteinExistence type="inferred from homology"/>
<feature type="coiled-coil region" evidence="8">
    <location>
        <begin position="164"/>
        <end position="192"/>
    </location>
</feature>
<feature type="compositionally biased region" description="Low complexity" evidence="9">
    <location>
        <begin position="351"/>
        <end position="388"/>
    </location>
</feature>
<dbReference type="GO" id="GO:0032050">
    <property type="term" value="F:clathrin heavy chain binding"/>
    <property type="evidence" value="ECO:0007669"/>
    <property type="project" value="TreeGrafter"/>
</dbReference>
<feature type="region of interest" description="Disordered" evidence="9">
    <location>
        <begin position="246"/>
        <end position="388"/>
    </location>
</feature>
<evidence type="ECO:0000256" key="9">
    <source>
        <dbReference type="SAM" id="MobiDB-lite"/>
    </source>
</evidence>
<evidence type="ECO:0000256" key="5">
    <source>
        <dbReference type="ARBA" id="ARBA00023176"/>
    </source>
</evidence>
<dbReference type="PANTHER" id="PTHR10639">
    <property type="entry name" value="CLATHRIN LIGHT CHAIN"/>
    <property type="match status" value="1"/>
</dbReference>
<dbReference type="GO" id="GO:0030130">
    <property type="term" value="C:clathrin coat of trans-Golgi network vesicle"/>
    <property type="evidence" value="ECO:0007669"/>
    <property type="project" value="InterPro"/>
</dbReference>
<evidence type="ECO:0000256" key="2">
    <source>
        <dbReference type="ARBA" id="ARBA00004180"/>
    </source>
</evidence>
<evidence type="ECO:0000313" key="11">
    <source>
        <dbReference type="Proteomes" id="UP000077202"/>
    </source>
</evidence>
<dbReference type="AlphaFoldDB" id="A0A176VMV7"/>
<dbReference type="InterPro" id="IPR000996">
    <property type="entry name" value="Clathrin_L-chain"/>
</dbReference>
<keyword evidence="6 7" id="KW-0968">Cytoplasmic vesicle</keyword>
<feature type="compositionally biased region" description="Gly residues" evidence="9">
    <location>
        <begin position="1"/>
        <end position="12"/>
    </location>
</feature>
<comment type="subcellular location">
    <subcellularLocation>
        <location evidence="2 7">Cytoplasmic vesicle membrane</location>
        <topology evidence="2 7">Peripheral membrane protein</topology>
        <orientation evidence="2 7">Cytoplasmic side</orientation>
    </subcellularLocation>
    <subcellularLocation>
        <location evidence="7">Membrane</location>
        <location evidence="7">Coated pit</location>
        <topology evidence="7">Peripheral membrane protein</topology>
        <orientation evidence="7">Cytoplasmic side</orientation>
    </subcellularLocation>
    <text evidence="7">Cytoplasmic face of coated pits and vesicles.</text>
</comment>
<sequence length="388" mass="42861">MAEFEYGGGGEDLSGTRPFESDYMGYDPRLPSQRFDSSQRFDESFRAPDHFAPTFGDEVKEDGEDEYKSANGFGYHHADPPPSYGYEDDGAGRPTEAPSAYVPTFEPDLQNDFGGEVNYSSAHPVSGNGFGANDDDDNLFSSLPAGNGPILPEPEDMREEGFALREWKRENAIRLEEKERKEREKLAQVIEDADYYKDEVYVKRKTTMENGRKTNRDKEKVFLTNQENFHKNADKQYWKAVAELIPNELPTIDTKGPTKKDKKDKERKPSIVAIKGPKPGKPTDVTRMRQILVKLKHTPPPHMKPPPPPPAPVAEKDKDAKAKDKDGKEVLEKDAKDKDAKDKDVKEKDAAAVPAEGEAAAAAPVTEATTEPETPAPAAAPAAAAVTA</sequence>
<gene>
    <name evidence="10" type="ORF">AXG93_3661s1410</name>
</gene>
<feature type="region of interest" description="Disordered" evidence="9">
    <location>
        <begin position="1"/>
        <end position="155"/>
    </location>
</feature>
<feature type="compositionally biased region" description="Basic and acidic residues" evidence="9">
    <location>
        <begin position="314"/>
        <end position="350"/>
    </location>
</feature>
<dbReference type="GO" id="GO:0030132">
    <property type="term" value="C:clathrin coat of coated pit"/>
    <property type="evidence" value="ECO:0007669"/>
    <property type="project" value="InterPro"/>
</dbReference>
<dbReference type="Proteomes" id="UP000077202">
    <property type="component" value="Unassembled WGS sequence"/>
</dbReference>
<dbReference type="GO" id="GO:0006886">
    <property type="term" value="P:intracellular protein transport"/>
    <property type="evidence" value="ECO:0007669"/>
    <property type="project" value="InterPro"/>
</dbReference>
<evidence type="ECO:0000256" key="6">
    <source>
        <dbReference type="ARBA" id="ARBA00023329"/>
    </source>
</evidence>
<comment type="function">
    <text evidence="1 7">Clathrin is the major protein of the polyhedral coat of coated pits and vesicles.</text>
</comment>
<keyword evidence="11" id="KW-1185">Reference proteome</keyword>
<reference evidence="10" key="1">
    <citation type="submission" date="2016-03" db="EMBL/GenBank/DDBJ databases">
        <title>Mechanisms controlling the formation of the plant cell surface in tip-growing cells are functionally conserved among land plants.</title>
        <authorList>
            <person name="Honkanen S."/>
            <person name="Jones V.A."/>
            <person name="Morieri G."/>
            <person name="Champion C."/>
            <person name="Hetherington A.J."/>
            <person name="Kelly S."/>
            <person name="Saint-Marcoux D."/>
            <person name="Proust H."/>
            <person name="Prescott H."/>
            <person name="Dolan L."/>
        </authorList>
    </citation>
    <scope>NUCLEOTIDE SEQUENCE [LARGE SCALE GENOMIC DNA]</scope>
    <source>
        <tissue evidence="10">Whole gametophyte</tissue>
    </source>
</reference>
<evidence type="ECO:0000256" key="3">
    <source>
        <dbReference type="ARBA" id="ARBA00005263"/>
    </source>
</evidence>
<dbReference type="GO" id="GO:0072583">
    <property type="term" value="P:clathrin-dependent endocytosis"/>
    <property type="evidence" value="ECO:0007669"/>
    <property type="project" value="TreeGrafter"/>
</dbReference>
<keyword evidence="4 7" id="KW-0472">Membrane</keyword>
<organism evidence="10 11">
    <name type="scientific">Marchantia polymorpha subsp. ruderalis</name>
    <dbReference type="NCBI Taxonomy" id="1480154"/>
    <lineage>
        <taxon>Eukaryota</taxon>
        <taxon>Viridiplantae</taxon>
        <taxon>Streptophyta</taxon>
        <taxon>Embryophyta</taxon>
        <taxon>Marchantiophyta</taxon>
        <taxon>Marchantiopsida</taxon>
        <taxon>Marchantiidae</taxon>
        <taxon>Marchantiales</taxon>
        <taxon>Marchantiaceae</taxon>
        <taxon>Marchantia</taxon>
    </lineage>
</organism>
<dbReference type="GO" id="GO:0005198">
    <property type="term" value="F:structural molecule activity"/>
    <property type="evidence" value="ECO:0007669"/>
    <property type="project" value="InterPro"/>
</dbReference>
<evidence type="ECO:0000256" key="8">
    <source>
        <dbReference type="SAM" id="Coils"/>
    </source>
</evidence>
<evidence type="ECO:0000256" key="4">
    <source>
        <dbReference type="ARBA" id="ARBA00023136"/>
    </source>
</evidence>
<protein>
    <recommendedName>
        <fullName evidence="7">Clathrin light chain</fullName>
    </recommendedName>
</protein>
<accession>A0A176VMV7</accession>
<dbReference type="EMBL" id="LVLJ01003529">
    <property type="protein sequence ID" value="OAE21116.1"/>
    <property type="molecule type" value="Genomic_DNA"/>
</dbReference>
<dbReference type="PANTHER" id="PTHR10639:SF7">
    <property type="entry name" value="CLATHRIN LIGHT CHAIN"/>
    <property type="match status" value="1"/>
</dbReference>
<name>A0A176VMV7_MARPO</name>